<feature type="chain" id="PRO_5011439675" evidence="1">
    <location>
        <begin position="19"/>
        <end position="165"/>
    </location>
</feature>
<evidence type="ECO:0000313" key="3">
    <source>
        <dbReference type="Proteomes" id="UP000198555"/>
    </source>
</evidence>
<evidence type="ECO:0000256" key="1">
    <source>
        <dbReference type="SAM" id="SignalP"/>
    </source>
</evidence>
<accession>A0A1H6LAX6</accession>
<dbReference type="Proteomes" id="UP000198555">
    <property type="component" value="Unassembled WGS sequence"/>
</dbReference>
<sequence length="165" mass="17979">MRKLIFLGMLGTALVATSCSSNKTGVSAGEAQALRADVMKLKGQWDISNIDFDRNYSIKPFDEGASINCFVGSSWTLIPNNYTGTYTLHGENGCPSKIQAITFSVDKNSVVSIKKVGDGEKAKRVLSGYKLMLENPTADTFTLVQSFTADGKAMDVRYNFVRKGK</sequence>
<name>A0A1H6LAX6_9FLAO</name>
<proteinExistence type="predicted"/>
<feature type="signal peptide" evidence="1">
    <location>
        <begin position="1"/>
        <end position="18"/>
    </location>
</feature>
<protein>
    <submittedName>
        <fullName evidence="2">Lipocalin-like domain-containing protein</fullName>
    </submittedName>
</protein>
<keyword evidence="1" id="KW-0732">Signal</keyword>
<organism evidence="2 3">
    <name type="scientific">Epilithonimonas hominis</name>
    <dbReference type="NCBI Taxonomy" id="420404"/>
    <lineage>
        <taxon>Bacteria</taxon>
        <taxon>Pseudomonadati</taxon>
        <taxon>Bacteroidota</taxon>
        <taxon>Flavobacteriia</taxon>
        <taxon>Flavobacteriales</taxon>
        <taxon>Weeksellaceae</taxon>
        <taxon>Chryseobacterium group</taxon>
        <taxon>Epilithonimonas</taxon>
    </lineage>
</organism>
<dbReference type="PROSITE" id="PS51257">
    <property type="entry name" value="PROKAR_LIPOPROTEIN"/>
    <property type="match status" value="1"/>
</dbReference>
<keyword evidence="3" id="KW-1185">Reference proteome</keyword>
<dbReference type="STRING" id="420404.SAMN05421793_14011"/>
<reference evidence="3" key="1">
    <citation type="submission" date="2016-10" db="EMBL/GenBank/DDBJ databases">
        <authorList>
            <person name="Varghese N."/>
            <person name="Submissions S."/>
        </authorList>
    </citation>
    <scope>NUCLEOTIDE SEQUENCE [LARGE SCALE GENOMIC DNA]</scope>
    <source>
        <strain evidence="3">DSM 19326</strain>
    </source>
</reference>
<dbReference type="RefSeq" id="WP_089770693.1">
    <property type="nucleotide sequence ID" value="NZ_FNWX01000040.1"/>
</dbReference>
<gene>
    <name evidence="2" type="ORF">SAMN05421793_14011</name>
</gene>
<dbReference type="AlphaFoldDB" id="A0A1H6LAX6"/>
<dbReference type="EMBL" id="FNWX01000040">
    <property type="protein sequence ID" value="SEH85442.1"/>
    <property type="molecule type" value="Genomic_DNA"/>
</dbReference>
<evidence type="ECO:0000313" key="2">
    <source>
        <dbReference type="EMBL" id="SEH85442.1"/>
    </source>
</evidence>